<protein>
    <recommendedName>
        <fullName evidence="5">Succinylglutamate desuccinylase/Aspartoacylase catalytic domain-containing protein</fullName>
    </recommendedName>
</protein>
<evidence type="ECO:0000313" key="7">
    <source>
        <dbReference type="Proteomes" id="UP000229497"/>
    </source>
</evidence>
<dbReference type="Pfam" id="PF24827">
    <property type="entry name" value="AstE_AspA_cat"/>
    <property type="match status" value="1"/>
</dbReference>
<evidence type="ECO:0000256" key="1">
    <source>
        <dbReference type="ARBA" id="ARBA00001947"/>
    </source>
</evidence>
<evidence type="ECO:0000313" key="6">
    <source>
        <dbReference type="EMBL" id="PIQ71944.1"/>
    </source>
</evidence>
<dbReference type="PANTHER" id="PTHR37326:SF1">
    <property type="entry name" value="BLL3975 PROTEIN"/>
    <property type="match status" value="1"/>
</dbReference>
<evidence type="ECO:0000256" key="3">
    <source>
        <dbReference type="ARBA" id="ARBA00022801"/>
    </source>
</evidence>
<dbReference type="PANTHER" id="PTHR37326">
    <property type="entry name" value="BLL3975 PROTEIN"/>
    <property type="match status" value="1"/>
</dbReference>
<name>A0A2H0KNH1_9BACT</name>
<keyword evidence="2" id="KW-0479">Metal-binding</keyword>
<dbReference type="GO" id="GO:0016788">
    <property type="term" value="F:hydrolase activity, acting on ester bonds"/>
    <property type="evidence" value="ECO:0007669"/>
    <property type="project" value="InterPro"/>
</dbReference>
<organism evidence="6 7">
    <name type="scientific">Candidatus Roizmanbacteria bacterium CG11_big_fil_rev_8_21_14_0_20_37_16</name>
    <dbReference type="NCBI Taxonomy" id="1974857"/>
    <lineage>
        <taxon>Bacteria</taxon>
        <taxon>Candidatus Roizmaniibacteriota</taxon>
    </lineage>
</organism>
<dbReference type="InterPro" id="IPR053138">
    <property type="entry name" value="N-alpha-Ac-DABA_deacetylase"/>
</dbReference>
<dbReference type="Gene3D" id="3.40.630.10">
    <property type="entry name" value="Zn peptidases"/>
    <property type="match status" value="1"/>
</dbReference>
<dbReference type="AlphaFoldDB" id="A0A2H0KNH1"/>
<comment type="cofactor">
    <cofactor evidence="1">
        <name>Zn(2+)</name>
        <dbReference type="ChEBI" id="CHEBI:29105"/>
    </cofactor>
</comment>
<gene>
    <name evidence="6" type="ORF">COV87_00540</name>
</gene>
<evidence type="ECO:0000259" key="5">
    <source>
        <dbReference type="Pfam" id="PF24827"/>
    </source>
</evidence>
<reference evidence="6 7" key="1">
    <citation type="submission" date="2017-09" db="EMBL/GenBank/DDBJ databases">
        <title>Depth-based differentiation of microbial function through sediment-hosted aquifers and enrichment of novel symbionts in the deep terrestrial subsurface.</title>
        <authorList>
            <person name="Probst A.J."/>
            <person name="Ladd B."/>
            <person name="Jarett J.K."/>
            <person name="Geller-Mcgrath D.E."/>
            <person name="Sieber C.M."/>
            <person name="Emerson J.B."/>
            <person name="Anantharaman K."/>
            <person name="Thomas B.C."/>
            <person name="Malmstrom R."/>
            <person name="Stieglmeier M."/>
            <person name="Klingl A."/>
            <person name="Woyke T."/>
            <person name="Ryan C.M."/>
            <person name="Banfield J.F."/>
        </authorList>
    </citation>
    <scope>NUCLEOTIDE SEQUENCE [LARGE SCALE GENOMIC DNA]</scope>
    <source>
        <strain evidence="6">CG11_big_fil_rev_8_21_14_0_20_37_16</strain>
    </source>
</reference>
<comment type="caution">
    <text evidence="6">The sequence shown here is derived from an EMBL/GenBank/DDBJ whole genome shotgun (WGS) entry which is preliminary data.</text>
</comment>
<dbReference type="EMBL" id="PCVK01000020">
    <property type="protein sequence ID" value="PIQ71944.1"/>
    <property type="molecule type" value="Genomic_DNA"/>
</dbReference>
<dbReference type="Proteomes" id="UP000229497">
    <property type="component" value="Unassembled WGS sequence"/>
</dbReference>
<accession>A0A2H0KNH1</accession>
<dbReference type="SUPFAM" id="SSF53187">
    <property type="entry name" value="Zn-dependent exopeptidases"/>
    <property type="match status" value="1"/>
</dbReference>
<evidence type="ECO:0000256" key="2">
    <source>
        <dbReference type="ARBA" id="ARBA00022723"/>
    </source>
</evidence>
<proteinExistence type="predicted"/>
<feature type="domain" description="Succinylglutamate desuccinylase/Aspartoacylase catalytic" evidence="5">
    <location>
        <begin position="57"/>
        <end position="145"/>
    </location>
</feature>
<dbReference type="InterPro" id="IPR055438">
    <property type="entry name" value="AstE_AspA_cat"/>
</dbReference>
<dbReference type="GO" id="GO:0046872">
    <property type="term" value="F:metal ion binding"/>
    <property type="evidence" value="ECO:0007669"/>
    <property type="project" value="UniProtKB-KW"/>
</dbReference>
<evidence type="ECO:0000256" key="4">
    <source>
        <dbReference type="ARBA" id="ARBA00022833"/>
    </source>
</evidence>
<keyword evidence="4" id="KW-0862">Zinc</keyword>
<keyword evidence="3" id="KW-0378">Hydrolase</keyword>
<sequence>MEINPPLAEQPPRIIQTNLLERANIPQEFSRYFNPLVLEVSKSVSIREHISGKPGDIMFLTGGQHGEETRGNFTTTVNAVESQLGQVHEGTIIVIPELNPPGCKKKTRYVFGDEQNDNLNNNFHHYHTGDWEELKKINKNKTAQLSWLIMYYINQRYVAHTQEYHKSKAMLIDIHREESVPFMRIDRRITADPHEQENQLYIEELLNLYRPFGIPIVLESPHWRKEKFYKSLTATCLRHNILGVTVEEGNTYRPEQENARFVQDRLLRLLVHYNFITQPPLTNIALIHPLDEAEEFYQRQIADGEVYSLTGGLTPRVEFHLSTGNLRELMRRTLEKKDWDGFFTQFAYAARGVQLPKGTRNYLSSLALGYIIDTPEKTAKKQVFDSGINLFLEGTEDVTVIDVVEPKESEAQYVSRFGFFMDEKDRVVLRTLGETLGDTTFTREEALTPKELRQLHRRKGYKFDMSILDIYCAHPDPIWKGIKEENGQITLQKRG</sequence>